<dbReference type="FunFam" id="3.40.190.10:FF:000050">
    <property type="entry name" value="Sulfonate ABC transporter substrate-binding protein"/>
    <property type="match status" value="1"/>
</dbReference>
<keyword evidence="2" id="KW-0813">Transport</keyword>
<keyword evidence="3" id="KW-0732">Signal</keyword>
<dbReference type="InterPro" id="IPR036661">
    <property type="entry name" value="Luciferase-like_sf"/>
</dbReference>
<gene>
    <name evidence="7" type="ORF">NECAME_18327</name>
</gene>
<feature type="non-terminal residue" evidence="7">
    <location>
        <position position="481"/>
    </location>
</feature>
<dbReference type="SMART" id="SM00062">
    <property type="entry name" value="PBPb"/>
    <property type="match status" value="1"/>
</dbReference>
<dbReference type="InterPro" id="IPR010067">
    <property type="entry name" value="ABC_SsuA_sub-bd"/>
</dbReference>
<evidence type="ECO:0000259" key="6">
    <source>
        <dbReference type="SMART" id="SM00062"/>
    </source>
</evidence>
<dbReference type="Pfam" id="PF09084">
    <property type="entry name" value="NMT1"/>
    <property type="match status" value="1"/>
</dbReference>
<dbReference type="InterPro" id="IPR001638">
    <property type="entry name" value="Solute-binding_3/MltF_N"/>
</dbReference>
<evidence type="ECO:0000256" key="5">
    <source>
        <dbReference type="SAM" id="Phobius"/>
    </source>
</evidence>
<keyword evidence="5" id="KW-1133">Transmembrane helix</keyword>
<dbReference type="NCBIfam" id="TIGR01728">
    <property type="entry name" value="SsuA_fam"/>
    <property type="match status" value="1"/>
</dbReference>
<dbReference type="EMBL" id="KI660774">
    <property type="protein sequence ID" value="ETN73454.1"/>
    <property type="molecule type" value="Genomic_DNA"/>
</dbReference>
<reference evidence="8" key="1">
    <citation type="journal article" date="2014" name="Nat. Genet.">
        <title>Genome of the human hookworm Necator americanus.</title>
        <authorList>
            <person name="Tang Y.T."/>
            <person name="Gao X."/>
            <person name="Rosa B.A."/>
            <person name="Abubucker S."/>
            <person name="Hallsworth-Pepin K."/>
            <person name="Martin J."/>
            <person name="Tyagi R."/>
            <person name="Heizer E."/>
            <person name="Zhang X."/>
            <person name="Bhonagiri-Palsikar V."/>
            <person name="Minx P."/>
            <person name="Warren W.C."/>
            <person name="Wang Q."/>
            <person name="Zhan B."/>
            <person name="Hotez P.J."/>
            <person name="Sternberg P.W."/>
            <person name="Dougall A."/>
            <person name="Gaze S.T."/>
            <person name="Mulvenna J."/>
            <person name="Sotillo J."/>
            <person name="Ranganathan S."/>
            <person name="Rabelo E.M."/>
            <person name="Wilson R.K."/>
            <person name="Felgner P.L."/>
            <person name="Bethony J."/>
            <person name="Hawdon J.M."/>
            <person name="Gasser R.B."/>
            <person name="Loukas A."/>
            <person name="Mitreva M."/>
        </authorList>
    </citation>
    <scope>NUCLEOTIDE SEQUENCE [LARGE SCALE GENOMIC DNA]</scope>
</reference>
<dbReference type="GO" id="GO:0042626">
    <property type="term" value="F:ATPase-coupled transmembrane transporter activity"/>
    <property type="evidence" value="ECO:0007669"/>
    <property type="project" value="InterPro"/>
</dbReference>
<dbReference type="OrthoDB" id="5194099at2759"/>
<evidence type="ECO:0000256" key="2">
    <source>
        <dbReference type="ARBA" id="ARBA00022448"/>
    </source>
</evidence>
<evidence type="ECO:0000313" key="8">
    <source>
        <dbReference type="Proteomes" id="UP000053676"/>
    </source>
</evidence>
<dbReference type="PANTHER" id="PTHR30024:SF21">
    <property type="entry name" value="ABC TRANSPORTER SUBSTRATE-BINDING PROTEIN"/>
    <property type="match status" value="1"/>
</dbReference>
<evidence type="ECO:0000256" key="3">
    <source>
        <dbReference type="ARBA" id="ARBA00022729"/>
    </source>
</evidence>
<dbReference type="Gene3D" id="3.20.20.30">
    <property type="entry name" value="Luciferase-like domain"/>
    <property type="match status" value="1"/>
</dbReference>
<dbReference type="Proteomes" id="UP000053676">
    <property type="component" value="Unassembled WGS sequence"/>
</dbReference>
<protein>
    <submittedName>
        <fullName evidence="7">ABC transporter, substrate-binding protein, aliphatic sulfonates family</fullName>
    </submittedName>
</protein>
<dbReference type="GO" id="GO:0016020">
    <property type="term" value="C:membrane"/>
    <property type="evidence" value="ECO:0007669"/>
    <property type="project" value="InterPro"/>
</dbReference>
<proteinExistence type="predicted"/>
<keyword evidence="5" id="KW-0812">Transmembrane</keyword>
<evidence type="ECO:0000313" key="7">
    <source>
        <dbReference type="EMBL" id="ETN73454.1"/>
    </source>
</evidence>
<dbReference type="Gene3D" id="3.40.190.10">
    <property type="entry name" value="Periplasmic binding protein-like II"/>
    <property type="match status" value="2"/>
</dbReference>
<organism evidence="7 8">
    <name type="scientific">Necator americanus</name>
    <name type="common">Human hookworm</name>
    <dbReference type="NCBI Taxonomy" id="51031"/>
    <lineage>
        <taxon>Eukaryota</taxon>
        <taxon>Metazoa</taxon>
        <taxon>Ecdysozoa</taxon>
        <taxon>Nematoda</taxon>
        <taxon>Chromadorea</taxon>
        <taxon>Rhabditida</taxon>
        <taxon>Rhabditina</taxon>
        <taxon>Rhabditomorpha</taxon>
        <taxon>Strongyloidea</taxon>
        <taxon>Ancylostomatidae</taxon>
        <taxon>Bunostominae</taxon>
        <taxon>Necator</taxon>
    </lineage>
</organism>
<dbReference type="KEGG" id="nai:NECAME_18327"/>
<keyword evidence="8" id="KW-1185">Reference proteome</keyword>
<keyword evidence="5" id="KW-0472">Membrane</keyword>
<dbReference type="PANTHER" id="PTHR30024">
    <property type="entry name" value="ALIPHATIC SULFONATES-BINDING PROTEIN-RELATED"/>
    <property type="match status" value="1"/>
</dbReference>
<dbReference type="AlphaFoldDB" id="W2SUN4"/>
<evidence type="ECO:0000256" key="1">
    <source>
        <dbReference type="ARBA" id="ARBA00004418"/>
    </source>
</evidence>
<sequence>MEQWLMEAGSDGFNVMFPYLPAGLDDFVEKVVPELRRRGIFRREYQGSTLREHLGLPRPENRPAAETWLYRSHAPGERFIGPDGAPIEGLLASGPEVAEQRGAAACGRLAEAVPVVVAKHAGLAGRHGHDHVAAVFFALREHVDPVRLEAAGAQVARENIHYAAFDLTDSWFRFAAVLSMLAGSMSGQRGARGPSRHTPKKGKHMQNQKTKTPLRRHIGQSLRAWRKPAALWLLGLVAIIAAPAWAAAAAPAELKIDYAYYSPESLVIKRNGWLEQEFAPDHTQVRWVLSLGSNRALEYLNSGAIDIGSTAGLAAVLGKANGNPIKTVYIFSRPEWTALVVRKDSPLKSLADLKGKKIAATKGTDPYLFTLRALHTVGLTKDDVEIVNLQHPDGRTALINGQVDAWAGLDPHMAAAEVDNGARLLFRNVNFNTWGFLNVREAFLKQYPDTVTRVLKVYERAREWVGAHPDEAAQIVSEDSK</sequence>
<name>W2SUN4_NECAM</name>
<accession>W2SUN4</accession>
<feature type="domain" description="Solute-binding protein family 3/N-terminal" evidence="6">
    <location>
        <begin position="253"/>
        <end position="468"/>
    </location>
</feature>
<feature type="transmembrane region" description="Helical" evidence="5">
    <location>
        <begin position="229"/>
        <end position="248"/>
    </location>
</feature>
<feature type="compositionally biased region" description="Basic residues" evidence="4">
    <location>
        <begin position="194"/>
        <end position="217"/>
    </location>
</feature>
<dbReference type="SUPFAM" id="SSF53850">
    <property type="entry name" value="Periplasmic binding protein-like II"/>
    <property type="match status" value="1"/>
</dbReference>
<dbReference type="SUPFAM" id="SSF51679">
    <property type="entry name" value="Bacterial luciferase-like"/>
    <property type="match status" value="1"/>
</dbReference>
<evidence type="ECO:0000256" key="4">
    <source>
        <dbReference type="SAM" id="MobiDB-lite"/>
    </source>
</evidence>
<dbReference type="InterPro" id="IPR015168">
    <property type="entry name" value="SsuA/THI5"/>
</dbReference>
<comment type="subcellular location">
    <subcellularLocation>
        <location evidence="1">Periplasm</location>
    </subcellularLocation>
</comment>
<feature type="region of interest" description="Disordered" evidence="4">
    <location>
        <begin position="186"/>
        <end position="217"/>
    </location>
</feature>
<dbReference type="GO" id="GO:0016705">
    <property type="term" value="F:oxidoreductase activity, acting on paired donors, with incorporation or reduction of molecular oxygen"/>
    <property type="evidence" value="ECO:0007669"/>
    <property type="project" value="InterPro"/>
</dbReference>